<dbReference type="Pfam" id="PF00195">
    <property type="entry name" value="Chal_sti_synt_N"/>
    <property type="match status" value="1"/>
</dbReference>
<proteinExistence type="inferred from homology"/>
<feature type="domain" description="Chalcone/stilbene synthase C-terminal" evidence="6">
    <location>
        <begin position="214"/>
        <end position="351"/>
    </location>
</feature>
<evidence type="ECO:0000256" key="4">
    <source>
        <dbReference type="PIRSR" id="PIRSR000451-1"/>
    </source>
</evidence>
<dbReference type="Gene3D" id="3.40.47.10">
    <property type="match status" value="2"/>
</dbReference>
<reference evidence="7 8" key="1">
    <citation type="journal article" date="2016" name="Appl. Environ. Microbiol.">
        <title>Lack of Overt Genome Reduction in the Bryostatin-Producing Bryozoan Symbiont "Candidatus Endobugula sertula".</title>
        <authorList>
            <person name="Miller I.J."/>
            <person name="Vanee N."/>
            <person name="Fong S.S."/>
            <person name="Lim-Fong G.E."/>
            <person name="Kwan J.C."/>
        </authorList>
    </citation>
    <scope>NUCLEOTIDE SEQUENCE [LARGE SCALE GENOMIC DNA]</scope>
    <source>
        <strain evidence="7">AB1-4</strain>
    </source>
</reference>
<feature type="active site" description="Acyl-thioester intermediate" evidence="4">
    <location>
        <position position="138"/>
    </location>
</feature>
<evidence type="ECO:0000313" key="8">
    <source>
        <dbReference type="Proteomes" id="UP000242502"/>
    </source>
</evidence>
<protein>
    <recommendedName>
        <fullName evidence="9">Type III polyketide synthase</fullName>
    </recommendedName>
</protein>
<name>A0A1D2QN27_9GAMM</name>
<dbReference type="STRING" id="62101.AB835_11140"/>
<feature type="domain" description="Chalcone/stilbene synthase N-terminal" evidence="5">
    <location>
        <begin position="17"/>
        <end position="198"/>
    </location>
</feature>
<evidence type="ECO:0000259" key="5">
    <source>
        <dbReference type="Pfam" id="PF00195"/>
    </source>
</evidence>
<dbReference type="EMBL" id="MDLC01000043">
    <property type="protein sequence ID" value="ODS22991.1"/>
    <property type="molecule type" value="Genomic_DNA"/>
</dbReference>
<dbReference type="InterPro" id="IPR012328">
    <property type="entry name" value="Chalcone/stilbene_synt_C"/>
</dbReference>
<evidence type="ECO:0000259" key="6">
    <source>
        <dbReference type="Pfam" id="PF02797"/>
    </source>
</evidence>
<evidence type="ECO:0000256" key="2">
    <source>
        <dbReference type="ARBA" id="ARBA00022679"/>
    </source>
</evidence>
<dbReference type="PANTHER" id="PTHR11877:SF99">
    <property type="entry name" value="1,3,6,8-TETRAHYDROXYNAPHTHALENE SYNTHASE"/>
    <property type="match status" value="1"/>
</dbReference>
<dbReference type="Pfam" id="PF02797">
    <property type="entry name" value="Chal_sti_synt_C"/>
    <property type="match status" value="1"/>
</dbReference>
<evidence type="ECO:0008006" key="9">
    <source>
        <dbReference type="Google" id="ProtNLM"/>
    </source>
</evidence>
<comment type="similarity">
    <text evidence="1">Belongs to the thiolase-like superfamily. Chalcone/stilbene synthases family.</text>
</comment>
<gene>
    <name evidence="7" type="ORF">AB835_11140</name>
</gene>
<sequence length="365" mass="40597">MSFIHKPSLYKPEHVVSESEMLAEIKKKYCNDPSLQKILKMVKNCGILKRHIIRPLNDSLAHKKFTDKSTLYQQQLVTIAEVVVSKALETAHLQPVDIDLIIDVSCSGFMMPSMSSYLINRMGFRHDVKKMPVAQLGCSAGASALLKAHDYIQAYPFHNVLIVAIELNSLCYQPTDHDVEAAICSALFGDGGAACVVNQSQGKHGLHILDNMTYTLPNSEHYIKYDVKDTGFHFRLDKEVMHSVEHLLSGVEGVFKKYIPELSMLDFIFSHTGGKSIMDAIINYTSVDEKRIKHSRASFRELGNVSSVSVLDVIRRGLTDFSAKKEHSQSNDVPIGAIFGIGPDVTIDALVAYWGTHSSLHLGHD</sequence>
<organism evidence="7 8">
    <name type="scientific">Candidatus Endobugula sertula</name>
    <name type="common">Bugula neritina bacterial symbiont</name>
    <dbReference type="NCBI Taxonomy" id="62101"/>
    <lineage>
        <taxon>Bacteria</taxon>
        <taxon>Pseudomonadati</taxon>
        <taxon>Pseudomonadota</taxon>
        <taxon>Gammaproteobacteria</taxon>
        <taxon>Cellvibrionales</taxon>
        <taxon>Cellvibrionaceae</taxon>
        <taxon>Candidatus Endobugula</taxon>
    </lineage>
</organism>
<dbReference type="PIRSF" id="PIRSF000451">
    <property type="entry name" value="PKS_III"/>
    <property type="match status" value="1"/>
</dbReference>
<dbReference type="InterPro" id="IPR016039">
    <property type="entry name" value="Thiolase-like"/>
</dbReference>
<dbReference type="GO" id="GO:0030639">
    <property type="term" value="P:polyketide biosynthetic process"/>
    <property type="evidence" value="ECO:0007669"/>
    <property type="project" value="TreeGrafter"/>
</dbReference>
<evidence type="ECO:0000256" key="3">
    <source>
        <dbReference type="ARBA" id="ARBA00023315"/>
    </source>
</evidence>
<dbReference type="InterPro" id="IPR001099">
    <property type="entry name" value="Chalcone/stilbene_synt_N"/>
</dbReference>
<dbReference type="GO" id="GO:0016747">
    <property type="term" value="F:acyltransferase activity, transferring groups other than amino-acyl groups"/>
    <property type="evidence" value="ECO:0007669"/>
    <property type="project" value="InterPro"/>
</dbReference>
<accession>A0A1D2QN27</accession>
<evidence type="ECO:0000313" key="7">
    <source>
        <dbReference type="EMBL" id="ODS22991.1"/>
    </source>
</evidence>
<keyword evidence="3" id="KW-0012">Acyltransferase</keyword>
<dbReference type="PANTHER" id="PTHR11877">
    <property type="entry name" value="HYDROXYMETHYLGLUTARYL-COA SYNTHASE"/>
    <property type="match status" value="1"/>
</dbReference>
<comment type="caution">
    <text evidence="7">The sequence shown here is derived from an EMBL/GenBank/DDBJ whole genome shotgun (WGS) entry which is preliminary data.</text>
</comment>
<evidence type="ECO:0000256" key="1">
    <source>
        <dbReference type="ARBA" id="ARBA00005531"/>
    </source>
</evidence>
<dbReference type="SUPFAM" id="SSF53901">
    <property type="entry name" value="Thiolase-like"/>
    <property type="match status" value="2"/>
</dbReference>
<dbReference type="Proteomes" id="UP000242502">
    <property type="component" value="Unassembled WGS sequence"/>
</dbReference>
<keyword evidence="2" id="KW-0808">Transferase</keyword>
<dbReference type="InterPro" id="IPR011141">
    <property type="entry name" value="Polyketide_synthase_type-III"/>
</dbReference>
<dbReference type="AlphaFoldDB" id="A0A1D2QN27"/>